<protein>
    <submittedName>
        <fullName evidence="1">Uncharacterized protein</fullName>
    </submittedName>
</protein>
<accession>A0A1M5CLA1</accession>
<organism evidence="1 2">
    <name type="scientific">Caldanaerobius fijiensis DSM 17918</name>
    <dbReference type="NCBI Taxonomy" id="1121256"/>
    <lineage>
        <taxon>Bacteria</taxon>
        <taxon>Bacillati</taxon>
        <taxon>Bacillota</taxon>
        <taxon>Clostridia</taxon>
        <taxon>Thermoanaerobacterales</taxon>
        <taxon>Thermoanaerobacteraceae</taxon>
        <taxon>Caldanaerobius</taxon>
    </lineage>
</organism>
<evidence type="ECO:0000313" key="1">
    <source>
        <dbReference type="EMBL" id="SHF55456.1"/>
    </source>
</evidence>
<reference evidence="1 2" key="1">
    <citation type="submission" date="2016-11" db="EMBL/GenBank/DDBJ databases">
        <authorList>
            <person name="Jaros S."/>
            <person name="Januszkiewicz K."/>
            <person name="Wedrychowicz H."/>
        </authorList>
    </citation>
    <scope>NUCLEOTIDE SEQUENCE [LARGE SCALE GENOMIC DNA]</scope>
    <source>
        <strain evidence="1 2">DSM 17918</strain>
    </source>
</reference>
<sequence>MERTLFSAHNEAQAEAHGGIVDGVMDMHVRSSESTYKKDIDVRTIESVKKRNLVIRVGVM</sequence>
<proteinExistence type="predicted"/>
<keyword evidence="2" id="KW-1185">Reference proteome</keyword>
<gene>
    <name evidence="1" type="ORF">SAMN02746089_02143</name>
</gene>
<name>A0A1M5CLA1_9THEO</name>
<dbReference type="RefSeq" id="WP_159432404.1">
    <property type="nucleotide sequence ID" value="NZ_FQVH01000029.1"/>
</dbReference>
<dbReference type="EMBL" id="FQVH01000029">
    <property type="protein sequence ID" value="SHF55456.1"/>
    <property type="molecule type" value="Genomic_DNA"/>
</dbReference>
<dbReference type="AlphaFoldDB" id="A0A1M5CLA1"/>
<evidence type="ECO:0000313" key="2">
    <source>
        <dbReference type="Proteomes" id="UP000184088"/>
    </source>
</evidence>
<dbReference type="STRING" id="1121256.SAMN02746089_02143"/>
<dbReference type="Proteomes" id="UP000184088">
    <property type="component" value="Unassembled WGS sequence"/>
</dbReference>